<dbReference type="InterPro" id="IPR036388">
    <property type="entry name" value="WH-like_DNA-bd_sf"/>
</dbReference>
<accession>A0A2Z6QTB7</accession>
<gene>
    <name evidence="7" type="ORF">RCL2_002870700</name>
    <name evidence="6" type="ORF">RclHR1_00150040</name>
</gene>
<evidence type="ECO:0000256" key="3">
    <source>
        <dbReference type="ARBA" id="ARBA00022917"/>
    </source>
</evidence>
<dbReference type="InterPro" id="IPR033464">
    <property type="entry name" value="CSN8_PSD8_EIF3K"/>
</dbReference>
<dbReference type="STRING" id="94130.A0A2Z6QTB7"/>
<dbReference type="InterPro" id="IPR036390">
    <property type="entry name" value="WH_DNA-bd_sf"/>
</dbReference>
<dbReference type="OrthoDB" id="337745at2759"/>
<reference evidence="7" key="2">
    <citation type="submission" date="2019-10" db="EMBL/GenBank/DDBJ databases">
        <title>Conservation and host-specific expression of non-tandemly repeated heterogenous ribosome RNA gene in arbuscular mycorrhizal fungi.</title>
        <authorList>
            <person name="Maeda T."/>
            <person name="Kobayashi Y."/>
            <person name="Nakagawa T."/>
            <person name="Ezawa T."/>
            <person name="Yamaguchi K."/>
            <person name="Bino T."/>
            <person name="Nishimoto Y."/>
            <person name="Shigenobu S."/>
            <person name="Kawaguchi M."/>
        </authorList>
    </citation>
    <scope>NUCLEOTIDE SEQUENCE</scope>
    <source>
        <strain evidence="7">HR1</strain>
    </source>
</reference>
<keyword evidence="2 4" id="KW-0396">Initiation factor</keyword>
<keyword evidence="8" id="KW-1185">Reference proteome</keyword>
<dbReference type="AlphaFoldDB" id="A0A2Z6QTB7"/>
<evidence type="ECO:0000313" key="8">
    <source>
        <dbReference type="Proteomes" id="UP000247702"/>
    </source>
</evidence>
<reference evidence="6 8" key="1">
    <citation type="submission" date="2017-11" db="EMBL/GenBank/DDBJ databases">
        <title>The genome of Rhizophagus clarus HR1 reveals common genetic basis of auxotrophy among arbuscular mycorrhizal fungi.</title>
        <authorList>
            <person name="Kobayashi Y."/>
        </authorList>
    </citation>
    <scope>NUCLEOTIDE SEQUENCE [LARGE SCALE GENOMIC DNA]</scope>
    <source>
        <strain evidence="6 8">HR1</strain>
    </source>
</reference>
<evidence type="ECO:0000259" key="5">
    <source>
        <dbReference type="PROSITE" id="PS50250"/>
    </source>
</evidence>
<dbReference type="InterPro" id="IPR016020">
    <property type="entry name" value="Transl_init_fac_sub12_N_euk"/>
</dbReference>
<dbReference type="Pfam" id="PF10075">
    <property type="entry name" value="CSN8_PSD8_EIF3K"/>
    <property type="match status" value="1"/>
</dbReference>
<dbReference type="GO" id="GO:0033290">
    <property type="term" value="C:eukaryotic 48S preinitiation complex"/>
    <property type="evidence" value="ECO:0007669"/>
    <property type="project" value="UniProtKB-UniRule"/>
</dbReference>
<evidence type="ECO:0000256" key="2">
    <source>
        <dbReference type="ARBA" id="ARBA00022540"/>
    </source>
</evidence>
<protein>
    <recommendedName>
        <fullName evidence="4">Eukaryotic translation initiation factor 3 subunit K</fullName>
        <shortName evidence="4">eIF3k</shortName>
    </recommendedName>
    <alternativeName>
        <fullName evidence="4">eIF-3 p25</fullName>
    </alternativeName>
</protein>
<dbReference type="SUPFAM" id="SSF48371">
    <property type="entry name" value="ARM repeat"/>
    <property type="match status" value="1"/>
</dbReference>
<dbReference type="PANTHER" id="PTHR13022">
    <property type="entry name" value="EUKARYOTIC TRANSLATION INITIATION FACTOR 3 SUBUNIT 11"/>
    <property type="match status" value="1"/>
</dbReference>
<keyword evidence="1 4" id="KW-0963">Cytoplasm</keyword>
<dbReference type="GO" id="GO:0003743">
    <property type="term" value="F:translation initiation factor activity"/>
    <property type="evidence" value="ECO:0007669"/>
    <property type="project" value="UniProtKB-UniRule"/>
</dbReference>
<dbReference type="FunFam" id="1.25.40.250:FF:000001">
    <property type="entry name" value="Eukaryotic translation initiation factor 3 subunit K"/>
    <property type="match status" value="1"/>
</dbReference>
<comment type="caution">
    <text evidence="6">The sequence shown here is derived from an EMBL/GenBank/DDBJ whole genome shotgun (WGS) entry which is preliminary data.</text>
</comment>
<organism evidence="6 8">
    <name type="scientific">Rhizophagus clarus</name>
    <dbReference type="NCBI Taxonomy" id="94130"/>
    <lineage>
        <taxon>Eukaryota</taxon>
        <taxon>Fungi</taxon>
        <taxon>Fungi incertae sedis</taxon>
        <taxon>Mucoromycota</taxon>
        <taxon>Glomeromycotina</taxon>
        <taxon>Glomeromycetes</taxon>
        <taxon>Glomerales</taxon>
        <taxon>Glomeraceae</taxon>
        <taxon>Rhizophagus</taxon>
    </lineage>
</organism>
<dbReference type="EMBL" id="BLAL01000306">
    <property type="protein sequence ID" value="GET02323.1"/>
    <property type="molecule type" value="Genomic_DNA"/>
</dbReference>
<dbReference type="GO" id="GO:0006446">
    <property type="term" value="P:regulation of translational initiation"/>
    <property type="evidence" value="ECO:0007669"/>
    <property type="project" value="InterPro"/>
</dbReference>
<keyword evidence="3 4" id="KW-0648">Protein biosynthesis</keyword>
<comment type="subunit">
    <text evidence="4">Component of the eukaryotic translation initiation factor 3 (eIF-3) complex.</text>
</comment>
<dbReference type="InterPro" id="IPR016024">
    <property type="entry name" value="ARM-type_fold"/>
</dbReference>
<dbReference type="GO" id="GO:0043022">
    <property type="term" value="F:ribosome binding"/>
    <property type="evidence" value="ECO:0007669"/>
    <property type="project" value="InterPro"/>
</dbReference>
<dbReference type="Proteomes" id="UP000615446">
    <property type="component" value="Unassembled WGS sequence"/>
</dbReference>
<proteinExistence type="inferred from homology"/>
<dbReference type="InterPro" id="IPR000717">
    <property type="entry name" value="PCI_dom"/>
</dbReference>
<dbReference type="GO" id="GO:0016282">
    <property type="term" value="C:eukaryotic 43S preinitiation complex"/>
    <property type="evidence" value="ECO:0007669"/>
    <property type="project" value="UniProtKB-UniRule"/>
</dbReference>
<dbReference type="GO" id="GO:0001732">
    <property type="term" value="P:formation of cytoplasmic translation initiation complex"/>
    <property type="evidence" value="ECO:0007669"/>
    <property type="project" value="UniProtKB-UniRule"/>
</dbReference>
<name>A0A2Z6QTB7_9GLOM</name>
<comment type="function">
    <text evidence="4">Component of the eukaryotic translation initiation factor 3 (eIF-3) complex, which is involved in protein synthesis of a specialized repertoire of mRNAs and, together with other initiation factors, stimulates binding of mRNA and methionyl-tRNAi to the 40S ribosome. The eIF-3 complex specifically targets and initiates translation of a subset of mRNAs involved in cell proliferation.</text>
</comment>
<evidence type="ECO:0000313" key="6">
    <source>
        <dbReference type="EMBL" id="GBB88444.1"/>
    </source>
</evidence>
<feature type="domain" description="PCI" evidence="5">
    <location>
        <begin position="51"/>
        <end position="217"/>
    </location>
</feature>
<evidence type="ECO:0000256" key="4">
    <source>
        <dbReference type="HAMAP-Rule" id="MF_03010"/>
    </source>
</evidence>
<evidence type="ECO:0000256" key="1">
    <source>
        <dbReference type="ARBA" id="ARBA00022490"/>
    </source>
</evidence>
<dbReference type="Gene3D" id="1.10.10.10">
    <property type="entry name" value="Winged helix-like DNA-binding domain superfamily/Winged helix DNA-binding domain"/>
    <property type="match status" value="1"/>
</dbReference>
<dbReference type="GO" id="GO:0005852">
    <property type="term" value="C:eukaryotic translation initiation factor 3 complex"/>
    <property type="evidence" value="ECO:0007669"/>
    <property type="project" value="UniProtKB-UniRule"/>
</dbReference>
<dbReference type="GO" id="GO:0003723">
    <property type="term" value="F:RNA binding"/>
    <property type="evidence" value="ECO:0007669"/>
    <property type="project" value="UniProtKB-UniRule"/>
</dbReference>
<dbReference type="Proteomes" id="UP000247702">
    <property type="component" value="Unassembled WGS sequence"/>
</dbReference>
<dbReference type="InterPro" id="IPR009374">
    <property type="entry name" value="eIF3k"/>
</dbReference>
<dbReference type="SUPFAM" id="SSF46785">
    <property type="entry name" value="Winged helix' DNA-binding domain"/>
    <property type="match status" value="1"/>
</dbReference>
<comment type="subcellular location">
    <subcellularLocation>
        <location evidence="4">Cytoplasm</location>
    </subcellularLocation>
</comment>
<dbReference type="PROSITE" id="PS50250">
    <property type="entry name" value="PCI"/>
    <property type="match status" value="1"/>
</dbReference>
<evidence type="ECO:0000313" key="7">
    <source>
        <dbReference type="EMBL" id="GET02323.1"/>
    </source>
</evidence>
<dbReference type="PANTHER" id="PTHR13022:SF0">
    <property type="entry name" value="EUKARYOTIC TRANSLATION INITIATION FACTOR 3 SUBUNIT K"/>
    <property type="match status" value="1"/>
</dbReference>
<dbReference type="EMBL" id="BEXD01000557">
    <property type="protein sequence ID" value="GBB88444.1"/>
    <property type="molecule type" value="Genomic_DNA"/>
</dbReference>
<comment type="similarity">
    <text evidence="4">Belongs to the eIF-3 subunit K family.</text>
</comment>
<sequence>MNNSLLTPSPLNPPFRPDVIQSLIDGVDRYNPDNVSILEEYLSTQLQNEEYDLMANLAILKLYQFNPHLVNELVISNILVKSLTAIPNPDFNLCLYLLQEGSLNDENVSKLILLQQLLEEARYQEFWEVYEKDDAYRELTMEAVGFDNAIRKVILTAICMAYQTISADLLRTYLNYVKDDDKFETFIQSQGLTIKDGVVIINTNYDNEAKPTVIRENIKFDQLTKVIGYSNEL</sequence>
<dbReference type="Gene3D" id="1.25.40.250">
    <property type="entry name" value="ARM repeat, domain 1"/>
    <property type="match status" value="1"/>
</dbReference>
<dbReference type="HAMAP" id="MF_03010">
    <property type="entry name" value="eIF3k"/>
    <property type="match status" value="1"/>
</dbReference>